<accession>A0A0D7AIX5</accession>
<dbReference type="OrthoDB" id="40334at2759"/>
<dbReference type="Proteomes" id="UP000054144">
    <property type="component" value="Unassembled WGS sequence"/>
</dbReference>
<dbReference type="EMBL" id="KN881648">
    <property type="protein sequence ID" value="KIY51810.1"/>
    <property type="molecule type" value="Genomic_DNA"/>
</dbReference>
<name>A0A0D7AIX5_9AGAR</name>
<organism evidence="1 2">
    <name type="scientific">Fistulina hepatica ATCC 64428</name>
    <dbReference type="NCBI Taxonomy" id="1128425"/>
    <lineage>
        <taxon>Eukaryota</taxon>
        <taxon>Fungi</taxon>
        <taxon>Dikarya</taxon>
        <taxon>Basidiomycota</taxon>
        <taxon>Agaricomycotina</taxon>
        <taxon>Agaricomycetes</taxon>
        <taxon>Agaricomycetidae</taxon>
        <taxon>Agaricales</taxon>
        <taxon>Fistulinaceae</taxon>
        <taxon>Fistulina</taxon>
    </lineage>
</organism>
<reference evidence="1 2" key="1">
    <citation type="journal article" date="2015" name="Fungal Genet. Biol.">
        <title>Evolution of novel wood decay mechanisms in Agaricales revealed by the genome sequences of Fistulina hepatica and Cylindrobasidium torrendii.</title>
        <authorList>
            <person name="Floudas D."/>
            <person name="Held B.W."/>
            <person name="Riley R."/>
            <person name="Nagy L.G."/>
            <person name="Koehler G."/>
            <person name="Ransdell A.S."/>
            <person name="Younus H."/>
            <person name="Chow J."/>
            <person name="Chiniquy J."/>
            <person name="Lipzen A."/>
            <person name="Tritt A."/>
            <person name="Sun H."/>
            <person name="Haridas S."/>
            <person name="LaButti K."/>
            <person name="Ohm R.A."/>
            <person name="Kues U."/>
            <person name="Blanchette R.A."/>
            <person name="Grigoriev I.V."/>
            <person name="Minto R.E."/>
            <person name="Hibbett D.S."/>
        </authorList>
    </citation>
    <scope>NUCLEOTIDE SEQUENCE [LARGE SCALE GENOMIC DNA]</scope>
    <source>
        <strain evidence="1 2">ATCC 64428</strain>
    </source>
</reference>
<sequence length="245" mass="26862">FFPPELAAIVADKANLPAPDVVDELLTLPLISGSGVRVTLGEVLRPSNSGDGADRIIMVFLRHSWCPFDQDYMIHMGDVLKRLDGEGAFATPATTGVSRTQLLIISNGSYKLISKYMSVLGLKHGLWYGEDNRVRVKAGMYVDPGLALYRALGLQLLKDPCTSTALVETAKYIKRGTMNGIAMVLRRAFKGRLPLWEKGGHNEQLGGQFVMTYDRGDRLTCAFAHRMMTPRDHASIVNVLQAAGV</sequence>
<feature type="non-terminal residue" evidence="1">
    <location>
        <position position="1"/>
    </location>
</feature>
<evidence type="ECO:0000313" key="1">
    <source>
        <dbReference type="EMBL" id="KIY51810.1"/>
    </source>
</evidence>
<dbReference type="AlphaFoldDB" id="A0A0D7AIX5"/>
<keyword evidence="2" id="KW-1185">Reference proteome</keyword>
<gene>
    <name evidence="1" type="ORF">FISHEDRAFT_21774</name>
</gene>
<feature type="non-terminal residue" evidence="1">
    <location>
        <position position="245"/>
    </location>
</feature>
<proteinExistence type="predicted"/>
<protein>
    <submittedName>
        <fullName evidence="1">Uncharacterized protein</fullName>
    </submittedName>
</protein>
<evidence type="ECO:0000313" key="2">
    <source>
        <dbReference type="Proteomes" id="UP000054144"/>
    </source>
</evidence>